<dbReference type="Pfam" id="PF00072">
    <property type="entry name" value="Response_reg"/>
    <property type="match status" value="1"/>
</dbReference>
<dbReference type="RefSeq" id="WP_171738867.1">
    <property type="nucleotide sequence ID" value="NZ_CP053435.1"/>
</dbReference>
<evidence type="ECO:0000259" key="3">
    <source>
        <dbReference type="PROSITE" id="PS50930"/>
    </source>
</evidence>
<dbReference type="EMBL" id="CP053435">
    <property type="protein sequence ID" value="QJW89029.1"/>
    <property type="molecule type" value="Genomic_DNA"/>
</dbReference>
<keyword evidence="1" id="KW-0597">Phosphoprotein</keyword>
<sequence length="283" mass="31902">MKHINEVISRPSQITHLTGASNYTWVHFRDGATVLLSKPLSYFEEYLPDFVRVHKVAMVNPHYIQQIQSPPRAKTPGSVTLQNGVVLPVSRRRWPDVTDALDRLTRLENSEFTQLANNQRGVGESLRGRVEQETGVPSQLITPPSRQVYAVIKDDVKSLLLQQILQEKWPQCTVRFFANGSSLIDHIALREPPALVLLDIRTVGWNGLNALEELKRDKRLRAIPTVVFISNQSGNDVEVCYATGANSVISQTGSHEEFKNAVERICQYWLNFAALPIARSLRA</sequence>
<dbReference type="Pfam" id="PF04397">
    <property type="entry name" value="LytTR"/>
    <property type="match status" value="1"/>
</dbReference>
<dbReference type="SUPFAM" id="SSF52172">
    <property type="entry name" value="CheY-like"/>
    <property type="match status" value="1"/>
</dbReference>
<organism evidence="4 5">
    <name type="scientific">Spirosoma taeanense</name>
    <dbReference type="NCBI Taxonomy" id="2735870"/>
    <lineage>
        <taxon>Bacteria</taxon>
        <taxon>Pseudomonadati</taxon>
        <taxon>Bacteroidota</taxon>
        <taxon>Cytophagia</taxon>
        <taxon>Cytophagales</taxon>
        <taxon>Cytophagaceae</taxon>
        <taxon>Spirosoma</taxon>
    </lineage>
</organism>
<reference evidence="4 5" key="1">
    <citation type="submission" date="2020-05" db="EMBL/GenBank/DDBJ databases">
        <title>Genome sequencing of Spirosoma sp. TS118.</title>
        <authorList>
            <person name="Lee J.-H."/>
            <person name="Jeong S."/>
            <person name="Zhao L."/>
            <person name="Jung J.-H."/>
            <person name="Kim M.-K."/>
            <person name="Lim S."/>
        </authorList>
    </citation>
    <scope>NUCLEOTIDE SEQUENCE [LARGE SCALE GENOMIC DNA]</scope>
    <source>
        <strain evidence="4 5">TS118</strain>
    </source>
</reference>
<evidence type="ECO:0000256" key="1">
    <source>
        <dbReference type="PROSITE-ProRule" id="PRU00169"/>
    </source>
</evidence>
<dbReference type="PROSITE" id="PS50930">
    <property type="entry name" value="HTH_LYTTR"/>
    <property type="match status" value="1"/>
</dbReference>
<feature type="domain" description="HTH LytTR-type" evidence="3">
    <location>
        <begin position="1"/>
        <end position="103"/>
    </location>
</feature>
<keyword evidence="5" id="KW-1185">Reference proteome</keyword>
<feature type="modified residue" description="4-aspartylphosphate" evidence="1">
    <location>
        <position position="199"/>
    </location>
</feature>
<evidence type="ECO:0000313" key="5">
    <source>
        <dbReference type="Proteomes" id="UP000502756"/>
    </source>
</evidence>
<dbReference type="GO" id="GO:0000160">
    <property type="term" value="P:phosphorelay signal transduction system"/>
    <property type="evidence" value="ECO:0007669"/>
    <property type="project" value="InterPro"/>
</dbReference>
<name>A0A6M5Y5C8_9BACT</name>
<dbReference type="Gene3D" id="3.40.50.2300">
    <property type="match status" value="1"/>
</dbReference>
<protein>
    <submittedName>
        <fullName evidence="4">Response regulator</fullName>
    </submittedName>
</protein>
<accession>A0A6M5Y5C8</accession>
<gene>
    <name evidence="4" type="ORF">HNV11_06320</name>
</gene>
<feature type="domain" description="Response regulatory" evidence="2">
    <location>
        <begin position="147"/>
        <end position="266"/>
    </location>
</feature>
<dbReference type="Proteomes" id="UP000502756">
    <property type="component" value="Chromosome"/>
</dbReference>
<dbReference type="PROSITE" id="PS50110">
    <property type="entry name" value="RESPONSE_REGULATORY"/>
    <property type="match status" value="1"/>
</dbReference>
<dbReference type="Gene3D" id="2.40.50.1020">
    <property type="entry name" value="LytTr DNA-binding domain"/>
    <property type="match status" value="1"/>
</dbReference>
<dbReference type="InterPro" id="IPR001789">
    <property type="entry name" value="Sig_transdc_resp-reg_receiver"/>
</dbReference>
<dbReference type="AlphaFoldDB" id="A0A6M5Y5C8"/>
<evidence type="ECO:0000313" key="4">
    <source>
        <dbReference type="EMBL" id="QJW89029.1"/>
    </source>
</evidence>
<dbReference type="KEGG" id="stae:HNV11_06320"/>
<dbReference type="InterPro" id="IPR011006">
    <property type="entry name" value="CheY-like_superfamily"/>
</dbReference>
<proteinExistence type="predicted"/>
<evidence type="ECO:0000259" key="2">
    <source>
        <dbReference type="PROSITE" id="PS50110"/>
    </source>
</evidence>
<dbReference type="InterPro" id="IPR007492">
    <property type="entry name" value="LytTR_DNA-bd_dom"/>
</dbReference>
<dbReference type="GO" id="GO:0003677">
    <property type="term" value="F:DNA binding"/>
    <property type="evidence" value="ECO:0007669"/>
    <property type="project" value="InterPro"/>
</dbReference>
<dbReference type="SMART" id="SM00850">
    <property type="entry name" value="LytTR"/>
    <property type="match status" value="1"/>
</dbReference>